<reference evidence="1" key="1">
    <citation type="submission" date="2022-12" db="EMBL/GenBank/DDBJ databases">
        <title>Vibrio parahaemolyticus become highly virulent by producing novel Tc toxins.</title>
        <authorList>
            <person name="Yang F."/>
            <person name="You Y."/>
            <person name="Lai Q."/>
            <person name="Xu L."/>
            <person name="Li F."/>
        </authorList>
    </citation>
    <scope>NUCLEOTIDE SEQUENCE</scope>
    <source>
        <strain evidence="1">Vp-HL-202005</strain>
        <plasmid evidence="1">pHLA</plasmid>
    </source>
</reference>
<accession>A0AA47JN21</accession>
<dbReference type="Proteomes" id="UP001156560">
    <property type="component" value="Plasmid pHLA"/>
</dbReference>
<evidence type="ECO:0000313" key="2">
    <source>
        <dbReference type="Proteomes" id="UP001156560"/>
    </source>
</evidence>
<name>A0AA47JN21_VIBPH</name>
<protein>
    <submittedName>
        <fullName evidence="1">Uncharacterized protein</fullName>
    </submittedName>
</protein>
<dbReference type="RefSeq" id="WP_025634109.1">
    <property type="nucleotide sequence ID" value="NZ_CP114196.1"/>
</dbReference>
<gene>
    <name evidence="1" type="ORF">O1Q84_26615</name>
</gene>
<keyword evidence="1" id="KW-0614">Plasmid</keyword>
<evidence type="ECO:0000313" key="1">
    <source>
        <dbReference type="EMBL" id="WAT93693.1"/>
    </source>
</evidence>
<dbReference type="AlphaFoldDB" id="A0AA47JN21"/>
<proteinExistence type="predicted"/>
<organism evidence="1 2">
    <name type="scientific">Vibrio parahaemolyticus</name>
    <dbReference type="NCBI Taxonomy" id="670"/>
    <lineage>
        <taxon>Bacteria</taxon>
        <taxon>Pseudomonadati</taxon>
        <taxon>Pseudomonadota</taxon>
        <taxon>Gammaproteobacteria</taxon>
        <taxon>Vibrionales</taxon>
        <taxon>Vibrionaceae</taxon>
        <taxon>Vibrio</taxon>
    </lineage>
</organism>
<geneLocation type="plasmid" evidence="1 2">
    <name>pHLA</name>
</geneLocation>
<sequence length="120" mass="14015">MNPISLKTLPNFTSYVLSISEYLLLNVLENDKKIIKKIQSGDELPLPEIKNSLDQRFEDLKLEIFDYEILKSIAMNYPHDHYAEKIVSCNYDYHMTMTWFKKAILQSSVRPLAFAQLELG</sequence>
<dbReference type="EMBL" id="CP114196">
    <property type="protein sequence ID" value="WAT93693.1"/>
    <property type="molecule type" value="Genomic_DNA"/>
</dbReference>